<name>A0ABQ9Z0I7_9CRUS</name>
<reference evidence="1 2" key="1">
    <citation type="journal article" date="2023" name="Nucleic Acids Res.">
        <title>The hologenome of Daphnia magna reveals possible DNA methylation and microbiome-mediated evolution of the host genome.</title>
        <authorList>
            <person name="Chaturvedi A."/>
            <person name="Li X."/>
            <person name="Dhandapani V."/>
            <person name="Marshall H."/>
            <person name="Kissane S."/>
            <person name="Cuenca-Cambronero M."/>
            <person name="Asole G."/>
            <person name="Calvet F."/>
            <person name="Ruiz-Romero M."/>
            <person name="Marangio P."/>
            <person name="Guigo R."/>
            <person name="Rago D."/>
            <person name="Mirbahai L."/>
            <person name="Eastwood N."/>
            <person name="Colbourne J.K."/>
            <person name="Zhou J."/>
            <person name="Mallon E."/>
            <person name="Orsini L."/>
        </authorList>
    </citation>
    <scope>NUCLEOTIDE SEQUENCE [LARGE SCALE GENOMIC DNA]</scope>
    <source>
        <strain evidence="1">LRV0_1</strain>
    </source>
</reference>
<dbReference type="EMBL" id="JAOYFB010000002">
    <property type="protein sequence ID" value="KAK4006422.1"/>
    <property type="molecule type" value="Genomic_DNA"/>
</dbReference>
<accession>A0ABQ9Z0I7</accession>
<evidence type="ECO:0000313" key="2">
    <source>
        <dbReference type="Proteomes" id="UP001234178"/>
    </source>
</evidence>
<dbReference type="PANTHER" id="PTHR33198:SF21">
    <property type="entry name" value="RETROTRANSPOSON GAG DOMAIN-CONTAINING PROTEIN"/>
    <property type="match status" value="1"/>
</dbReference>
<dbReference type="Proteomes" id="UP001234178">
    <property type="component" value="Unassembled WGS sequence"/>
</dbReference>
<sequence length="203" mass="22775">MTGVAAAGAANAAVAGANAVAAPTQPRAFEEKDSYDTWVWRWEIFITLSTIDEVLDAGLHPAYKPTCYGLLADHDQISRMLRTRCNAGKNRHIWRHQMALCTQRPNQQADNWLCELRDISRKCNFIGDCCARCEVTRILGQVVTGVADNEVRIKLLGQGDTLTLARVGSRRKCVISYMRLVHGWKNIGMWFFKNQLKSILGHS</sequence>
<dbReference type="PANTHER" id="PTHR33198">
    <property type="entry name" value="ANK_REP_REGION DOMAIN-CONTAINING PROTEIN-RELATED"/>
    <property type="match status" value="1"/>
</dbReference>
<protein>
    <submittedName>
        <fullName evidence="1">Uncharacterized protein</fullName>
    </submittedName>
</protein>
<keyword evidence="2" id="KW-1185">Reference proteome</keyword>
<evidence type="ECO:0000313" key="1">
    <source>
        <dbReference type="EMBL" id="KAK4006422.1"/>
    </source>
</evidence>
<organism evidence="1 2">
    <name type="scientific">Daphnia magna</name>
    <dbReference type="NCBI Taxonomy" id="35525"/>
    <lineage>
        <taxon>Eukaryota</taxon>
        <taxon>Metazoa</taxon>
        <taxon>Ecdysozoa</taxon>
        <taxon>Arthropoda</taxon>
        <taxon>Crustacea</taxon>
        <taxon>Branchiopoda</taxon>
        <taxon>Diplostraca</taxon>
        <taxon>Cladocera</taxon>
        <taxon>Anomopoda</taxon>
        <taxon>Daphniidae</taxon>
        <taxon>Daphnia</taxon>
    </lineage>
</organism>
<comment type="caution">
    <text evidence="1">The sequence shown here is derived from an EMBL/GenBank/DDBJ whole genome shotgun (WGS) entry which is preliminary data.</text>
</comment>
<proteinExistence type="predicted"/>
<gene>
    <name evidence="1" type="ORF">OUZ56_011575</name>
</gene>